<sequence length="39" mass="4002">MGDSMLDVDILGSATRLSPEAPVPVVDAERHVQRPGGAG</sequence>
<accession>A0A2A3L4K7</accession>
<reference evidence="2 3" key="1">
    <citation type="journal article" date="2017" name="Genome Biol. Evol.">
        <title>Population Structure and Local Adaptation of MAC Lung Disease Agent Mycobacterium avium subsp. hominissuis.</title>
        <authorList>
            <person name="Yano H."/>
            <person name="Iwamoto T."/>
            <person name="Nishiuchi Y."/>
            <person name="Nakajima C."/>
            <person name="Starkova D.A."/>
            <person name="Mokrousov I."/>
            <person name="Narvskaya O."/>
            <person name="Yoshida S."/>
            <person name="Arikawa K."/>
            <person name="Nakanishi N."/>
            <person name="Osaki K."/>
            <person name="Nakagawa I."/>
            <person name="Ato M."/>
            <person name="Suzuki Y."/>
            <person name="Maruyama F."/>
        </authorList>
    </citation>
    <scope>NUCLEOTIDE SEQUENCE [LARGE SCALE GENOMIC DNA]</scope>
    <source>
        <strain evidence="2 3">OCU466</strain>
    </source>
</reference>
<name>A0A2A3L4K7_MYCAV</name>
<dbReference type="GO" id="GO:0016740">
    <property type="term" value="F:transferase activity"/>
    <property type="evidence" value="ECO:0007669"/>
    <property type="project" value="UniProtKB-KW"/>
</dbReference>
<dbReference type="EMBL" id="LBGZ01000130">
    <property type="protein sequence ID" value="PBJ31301.1"/>
    <property type="molecule type" value="Genomic_DNA"/>
</dbReference>
<protein>
    <submittedName>
        <fullName evidence="2">D-beta-D-heptose 1-phosphate adenosyltransferase</fullName>
    </submittedName>
</protein>
<dbReference type="InterPro" id="IPR029056">
    <property type="entry name" value="Ribokinase-like"/>
</dbReference>
<evidence type="ECO:0000313" key="2">
    <source>
        <dbReference type="EMBL" id="PBJ31301.1"/>
    </source>
</evidence>
<proteinExistence type="predicted"/>
<evidence type="ECO:0000256" key="1">
    <source>
        <dbReference type="SAM" id="MobiDB-lite"/>
    </source>
</evidence>
<feature type="non-terminal residue" evidence="2">
    <location>
        <position position="39"/>
    </location>
</feature>
<organism evidence="2 3">
    <name type="scientific">Mycobacterium avium subsp. hominissuis</name>
    <dbReference type="NCBI Taxonomy" id="439334"/>
    <lineage>
        <taxon>Bacteria</taxon>
        <taxon>Bacillati</taxon>
        <taxon>Actinomycetota</taxon>
        <taxon>Actinomycetes</taxon>
        <taxon>Mycobacteriales</taxon>
        <taxon>Mycobacteriaceae</taxon>
        <taxon>Mycobacterium</taxon>
        <taxon>Mycobacterium avium complex (MAC)</taxon>
    </lineage>
</organism>
<dbReference type="Proteomes" id="UP000218842">
    <property type="component" value="Unassembled WGS sequence"/>
</dbReference>
<dbReference type="Gene3D" id="3.40.1190.20">
    <property type="match status" value="1"/>
</dbReference>
<evidence type="ECO:0000313" key="3">
    <source>
        <dbReference type="Proteomes" id="UP000218842"/>
    </source>
</evidence>
<comment type="caution">
    <text evidence="2">The sequence shown here is derived from an EMBL/GenBank/DDBJ whole genome shotgun (WGS) entry which is preliminary data.</text>
</comment>
<keyword evidence="2" id="KW-0808">Transferase</keyword>
<gene>
    <name evidence="2" type="ORF">XV03_20295</name>
</gene>
<dbReference type="AlphaFoldDB" id="A0A2A3L4K7"/>
<feature type="region of interest" description="Disordered" evidence="1">
    <location>
        <begin position="1"/>
        <end position="39"/>
    </location>
</feature>